<feature type="compositionally biased region" description="Basic residues" evidence="1">
    <location>
        <begin position="94"/>
        <end position="103"/>
    </location>
</feature>
<dbReference type="EMBL" id="JAQQAF010000008">
    <property type="protein sequence ID" value="KAJ8465403.1"/>
    <property type="molecule type" value="Genomic_DNA"/>
</dbReference>
<evidence type="ECO:0000313" key="2">
    <source>
        <dbReference type="EMBL" id="KAJ8465403.1"/>
    </source>
</evidence>
<evidence type="ECO:0000313" key="3">
    <source>
        <dbReference type="Proteomes" id="UP001222027"/>
    </source>
</evidence>
<name>A0AAV8Q532_ENSVE</name>
<dbReference type="PANTHER" id="PTHR34193:SF1">
    <property type="entry name" value="EXPRESSED PROTEIN"/>
    <property type="match status" value="1"/>
</dbReference>
<organism evidence="2 3">
    <name type="scientific">Ensete ventricosum</name>
    <name type="common">Abyssinian banana</name>
    <name type="synonym">Musa ensete</name>
    <dbReference type="NCBI Taxonomy" id="4639"/>
    <lineage>
        <taxon>Eukaryota</taxon>
        <taxon>Viridiplantae</taxon>
        <taxon>Streptophyta</taxon>
        <taxon>Embryophyta</taxon>
        <taxon>Tracheophyta</taxon>
        <taxon>Spermatophyta</taxon>
        <taxon>Magnoliopsida</taxon>
        <taxon>Liliopsida</taxon>
        <taxon>Zingiberales</taxon>
        <taxon>Musaceae</taxon>
        <taxon>Ensete</taxon>
    </lineage>
</organism>
<protein>
    <submittedName>
        <fullName evidence="2">Uncharacterized protein</fullName>
    </submittedName>
</protein>
<feature type="compositionally biased region" description="Low complexity" evidence="1">
    <location>
        <begin position="104"/>
        <end position="116"/>
    </location>
</feature>
<evidence type="ECO:0000256" key="1">
    <source>
        <dbReference type="SAM" id="MobiDB-lite"/>
    </source>
</evidence>
<dbReference type="AlphaFoldDB" id="A0AAV8Q532"/>
<dbReference type="Proteomes" id="UP001222027">
    <property type="component" value="Unassembled WGS sequence"/>
</dbReference>
<keyword evidence="3" id="KW-1185">Reference proteome</keyword>
<comment type="caution">
    <text evidence="2">The sequence shown here is derived from an EMBL/GenBank/DDBJ whole genome shotgun (WGS) entry which is preliminary data.</text>
</comment>
<feature type="region of interest" description="Disordered" evidence="1">
    <location>
        <begin position="91"/>
        <end position="116"/>
    </location>
</feature>
<sequence length="277" mass="30567">MPEAADPIVAASIGFPVEKMEGFVEAPLSERGLEIAKSREELLRLLHDLPESEFELSLTDLVEKGTGFAGDPVANKGASLHEGQLNRATVLSKERRRRKKKQRSSSSRSSFGSSSSDGVLLNFYVPASLSRSLTTPRSSRRPAAAATTVWRQHEFLREFSLAGNTDRPGKGIRESPTIITKSKAGIKQGTPARKTIRFSYLVDLSIYGPGAAVERMAKDEEMKDDGRRDEDFRVLVGPVAEGEGEMKEILGVLCRSPFRKQLSHVFVHFKLSCFVCK</sequence>
<dbReference type="PANTHER" id="PTHR34193">
    <property type="entry name" value="OS11G0199801 PROTEIN"/>
    <property type="match status" value="1"/>
</dbReference>
<reference evidence="2 3" key="1">
    <citation type="submission" date="2022-12" db="EMBL/GenBank/DDBJ databases">
        <title>Chromosome-scale assembly of the Ensete ventricosum genome.</title>
        <authorList>
            <person name="Dussert Y."/>
            <person name="Stocks J."/>
            <person name="Wendawek A."/>
            <person name="Woldeyes F."/>
            <person name="Nichols R.A."/>
            <person name="Borrell J.S."/>
        </authorList>
    </citation>
    <scope>NUCLEOTIDE SEQUENCE [LARGE SCALE GENOMIC DNA]</scope>
    <source>
        <strain evidence="3">cv. Maze</strain>
        <tissue evidence="2">Seeds</tissue>
    </source>
</reference>
<accession>A0AAV8Q532</accession>
<proteinExistence type="predicted"/>
<gene>
    <name evidence="2" type="ORF">OPV22_027955</name>
</gene>